<evidence type="ECO:0000256" key="10">
    <source>
        <dbReference type="SAM" id="MobiDB-lite"/>
    </source>
</evidence>
<feature type="compositionally biased region" description="Polar residues" evidence="10">
    <location>
        <begin position="278"/>
        <end position="294"/>
    </location>
</feature>
<evidence type="ECO:0000256" key="2">
    <source>
        <dbReference type="ARBA" id="ARBA00011085"/>
    </source>
</evidence>
<keyword evidence="6" id="KW-0297">G-protein coupled receptor</keyword>
<evidence type="ECO:0000256" key="5">
    <source>
        <dbReference type="ARBA" id="ARBA00022989"/>
    </source>
</evidence>
<dbReference type="PRINTS" id="PR00899">
    <property type="entry name" value="GPCRSTE3"/>
</dbReference>
<dbReference type="GO" id="GO:0000750">
    <property type="term" value="P:pheromone-dependent signal transduction involved in conjugation with cellular fusion"/>
    <property type="evidence" value="ECO:0007669"/>
    <property type="project" value="TreeGrafter"/>
</dbReference>
<keyword evidence="9" id="KW-0807">Transducer</keyword>
<feature type="transmembrane region" description="Helical" evidence="11">
    <location>
        <begin position="73"/>
        <end position="98"/>
    </location>
</feature>
<organism evidence="12 13">
    <name type="scientific">Cetraspora pellucida</name>
    <dbReference type="NCBI Taxonomy" id="1433469"/>
    <lineage>
        <taxon>Eukaryota</taxon>
        <taxon>Fungi</taxon>
        <taxon>Fungi incertae sedis</taxon>
        <taxon>Mucoromycota</taxon>
        <taxon>Glomeromycotina</taxon>
        <taxon>Glomeromycetes</taxon>
        <taxon>Diversisporales</taxon>
        <taxon>Gigasporaceae</taxon>
        <taxon>Cetraspora</taxon>
    </lineage>
</organism>
<evidence type="ECO:0000256" key="3">
    <source>
        <dbReference type="ARBA" id="ARBA00022507"/>
    </source>
</evidence>
<evidence type="ECO:0000256" key="4">
    <source>
        <dbReference type="ARBA" id="ARBA00022692"/>
    </source>
</evidence>
<feature type="compositionally biased region" description="Polar residues" evidence="10">
    <location>
        <begin position="414"/>
        <end position="435"/>
    </location>
</feature>
<feature type="transmembrane region" description="Helical" evidence="11">
    <location>
        <begin position="110"/>
        <end position="130"/>
    </location>
</feature>
<dbReference type="InterPro" id="IPR001499">
    <property type="entry name" value="GPCR_STE3"/>
</dbReference>
<evidence type="ECO:0000256" key="8">
    <source>
        <dbReference type="ARBA" id="ARBA00023170"/>
    </source>
</evidence>
<evidence type="ECO:0000313" key="13">
    <source>
        <dbReference type="Proteomes" id="UP000789759"/>
    </source>
</evidence>
<dbReference type="GO" id="GO:0005886">
    <property type="term" value="C:plasma membrane"/>
    <property type="evidence" value="ECO:0007669"/>
    <property type="project" value="TreeGrafter"/>
</dbReference>
<proteinExistence type="inferred from homology"/>
<evidence type="ECO:0000256" key="9">
    <source>
        <dbReference type="ARBA" id="ARBA00023224"/>
    </source>
</evidence>
<dbReference type="PANTHER" id="PTHR28097:SF1">
    <property type="entry name" value="PHEROMONE A FACTOR RECEPTOR"/>
    <property type="match status" value="1"/>
</dbReference>
<feature type="transmembrane region" description="Helical" evidence="11">
    <location>
        <begin position="6"/>
        <end position="25"/>
    </location>
</feature>
<dbReference type="Proteomes" id="UP000789759">
    <property type="component" value="Unassembled WGS sequence"/>
</dbReference>
<keyword evidence="5 11" id="KW-1133">Transmembrane helix</keyword>
<feature type="transmembrane region" description="Helical" evidence="11">
    <location>
        <begin position="32"/>
        <end position="53"/>
    </location>
</feature>
<keyword evidence="13" id="KW-1185">Reference proteome</keyword>
<name>A0A9N9E5I1_9GLOM</name>
<sequence length="476" mass="54062">MADYFFTAATCLAILLCIAPGIFYVQTRNWGVVLMIFWVIATNSILFINSILWADDLDDKAPIYCLISTPIYVGANVGLLASISCMIYTLYTLIACPMIVTEQVKKKQTVIDFSLIIGAPIVLTGFNYLVQTNKYGIRPVLGCFSVEYVNALFFLVHGIWPVIISIIGCYYAARTSYAILKKRFEIQTLLRRTESGLNSAKFYRLVLNDYHYEFDKVRRFDSGISVVDYAKPLAGFFVFLFFGTGQDASAAYKRWARMAKLDRIFVFLKENYDDLRSQSTKSSQNSTFQSNGQVPSFPDSPFRSPKHFRRQSDSFGDEKDIQKIESTTYLKPKKGLSNLLFLNGHRTLSEQAQIDMTSGIHIKIDGITTNIIRDDNDSSIEESTSVYQAVNVFPRGINEALEEYDNKRLDEQNETSTFGPISRTASMKSSSNVHEYNNSFKPKTVQYINIQPDYVDADNFSNNSLTIHIEDDNEFN</sequence>
<evidence type="ECO:0000256" key="7">
    <source>
        <dbReference type="ARBA" id="ARBA00023136"/>
    </source>
</evidence>
<evidence type="ECO:0000313" key="12">
    <source>
        <dbReference type="EMBL" id="CAG8660943.1"/>
    </source>
</evidence>
<reference evidence="12" key="1">
    <citation type="submission" date="2021-06" db="EMBL/GenBank/DDBJ databases">
        <authorList>
            <person name="Kallberg Y."/>
            <person name="Tangrot J."/>
            <person name="Rosling A."/>
        </authorList>
    </citation>
    <scope>NUCLEOTIDE SEQUENCE</scope>
    <source>
        <strain evidence="12">FL966</strain>
    </source>
</reference>
<evidence type="ECO:0000256" key="1">
    <source>
        <dbReference type="ARBA" id="ARBA00004141"/>
    </source>
</evidence>
<keyword evidence="3" id="KW-0589">Pheromone response</keyword>
<dbReference type="AlphaFoldDB" id="A0A9N9E5I1"/>
<comment type="similarity">
    <text evidence="2">Belongs to the G-protein coupled receptor 4 family.</text>
</comment>
<feature type="transmembrane region" description="Helical" evidence="11">
    <location>
        <begin position="150"/>
        <end position="173"/>
    </location>
</feature>
<keyword evidence="8" id="KW-0675">Receptor</keyword>
<accession>A0A9N9E5I1</accession>
<dbReference type="Pfam" id="PF02076">
    <property type="entry name" value="STE3"/>
    <property type="match status" value="1"/>
</dbReference>
<keyword evidence="4 11" id="KW-0812">Transmembrane</keyword>
<comment type="subcellular location">
    <subcellularLocation>
        <location evidence="1">Membrane</location>
        <topology evidence="1">Multi-pass membrane protein</topology>
    </subcellularLocation>
</comment>
<dbReference type="CDD" id="cd14966">
    <property type="entry name" value="7tmD_STE3"/>
    <property type="match status" value="1"/>
</dbReference>
<feature type="region of interest" description="Disordered" evidence="10">
    <location>
        <begin position="413"/>
        <end position="435"/>
    </location>
</feature>
<comment type="caution">
    <text evidence="12">The sequence shown here is derived from an EMBL/GenBank/DDBJ whole genome shotgun (WGS) entry which is preliminary data.</text>
</comment>
<feature type="region of interest" description="Disordered" evidence="10">
    <location>
        <begin position="278"/>
        <end position="316"/>
    </location>
</feature>
<dbReference type="PANTHER" id="PTHR28097">
    <property type="entry name" value="PHEROMONE A FACTOR RECEPTOR"/>
    <property type="match status" value="1"/>
</dbReference>
<dbReference type="OrthoDB" id="2874149at2759"/>
<dbReference type="GO" id="GO:0004932">
    <property type="term" value="F:mating-type factor pheromone receptor activity"/>
    <property type="evidence" value="ECO:0007669"/>
    <property type="project" value="InterPro"/>
</dbReference>
<gene>
    <name evidence="12" type="ORF">CPELLU_LOCUS9799</name>
</gene>
<evidence type="ECO:0000256" key="11">
    <source>
        <dbReference type="SAM" id="Phobius"/>
    </source>
</evidence>
<evidence type="ECO:0000256" key="6">
    <source>
        <dbReference type="ARBA" id="ARBA00023040"/>
    </source>
</evidence>
<keyword evidence="7 11" id="KW-0472">Membrane</keyword>
<protein>
    <submittedName>
        <fullName evidence="12">13807_t:CDS:1</fullName>
    </submittedName>
</protein>
<dbReference type="EMBL" id="CAJVQA010007726">
    <property type="protein sequence ID" value="CAG8660943.1"/>
    <property type="molecule type" value="Genomic_DNA"/>
</dbReference>